<evidence type="ECO:0000256" key="1">
    <source>
        <dbReference type="SAM" id="MobiDB-lite"/>
    </source>
</evidence>
<dbReference type="InterPro" id="IPR014004">
    <property type="entry name" value="Transpt-assoc_nodulatn_dom_bac"/>
</dbReference>
<reference evidence="3 4" key="1">
    <citation type="submission" date="2024-01" db="EMBL/GenBank/DDBJ databases">
        <title>Novel species of the genus Luteimonas isolated from rivers.</title>
        <authorList>
            <person name="Lu H."/>
        </authorList>
    </citation>
    <scope>NUCLEOTIDE SEQUENCE [LARGE SCALE GENOMIC DNA]</scope>
    <source>
        <strain evidence="3 4">SMYT11W</strain>
    </source>
</reference>
<organism evidence="3 4">
    <name type="scientific">Luteimonas flava</name>
    <dbReference type="NCBI Taxonomy" id="3115822"/>
    <lineage>
        <taxon>Bacteria</taxon>
        <taxon>Pseudomonadati</taxon>
        <taxon>Pseudomonadota</taxon>
        <taxon>Gammaproteobacteria</taxon>
        <taxon>Lysobacterales</taxon>
        <taxon>Lysobacteraceae</taxon>
        <taxon>Luteimonas</taxon>
    </lineage>
</organism>
<dbReference type="EMBL" id="JAZHBM010000002">
    <property type="protein sequence ID" value="MEF3082292.1"/>
    <property type="molecule type" value="Genomic_DNA"/>
</dbReference>
<evidence type="ECO:0000313" key="4">
    <source>
        <dbReference type="Proteomes" id="UP001358324"/>
    </source>
</evidence>
<dbReference type="PANTHER" id="PTHR34606:SF15">
    <property type="entry name" value="BON DOMAIN-CONTAINING PROTEIN"/>
    <property type="match status" value="1"/>
</dbReference>
<keyword evidence="4" id="KW-1185">Reference proteome</keyword>
<dbReference type="Proteomes" id="UP001358324">
    <property type="component" value="Unassembled WGS sequence"/>
</dbReference>
<dbReference type="PROSITE" id="PS50914">
    <property type="entry name" value="BON"/>
    <property type="match status" value="1"/>
</dbReference>
<sequence>MLISGTAAAQQMQERGDQTVAAKTDSDQPVSDTWITTKVKADLLASSDVAGLDIGVETANGIVSLSGDVESQAQIDRAKAIAGEIEGVQRVDSAQLKVGHADHKN</sequence>
<evidence type="ECO:0000313" key="3">
    <source>
        <dbReference type="EMBL" id="MEF3082292.1"/>
    </source>
</evidence>
<dbReference type="PANTHER" id="PTHR34606">
    <property type="entry name" value="BON DOMAIN-CONTAINING PROTEIN"/>
    <property type="match status" value="1"/>
</dbReference>
<gene>
    <name evidence="3" type="ORF">V3391_08720</name>
</gene>
<proteinExistence type="predicted"/>
<dbReference type="InterPro" id="IPR051686">
    <property type="entry name" value="Lipoprotein_DolP"/>
</dbReference>
<feature type="domain" description="BON" evidence="2">
    <location>
        <begin position="31"/>
        <end position="100"/>
    </location>
</feature>
<dbReference type="Gene3D" id="3.30.1340.30">
    <property type="match status" value="1"/>
</dbReference>
<dbReference type="SMART" id="SM00749">
    <property type="entry name" value="BON"/>
    <property type="match status" value="1"/>
</dbReference>
<comment type="caution">
    <text evidence="3">The sequence shown here is derived from an EMBL/GenBank/DDBJ whole genome shotgun (WGS) entry which is preliminary data.</text>
</comment>
<accession>A0ABU7WE90</accession>
<feature type="region of interest" description="Disordered" evidence="1">
    <location>
        <begin position="1"/>
        <end position="30"/>
    </location>
</feature>
<name>A0ABU7WE90_9GAMM</name>
<dbReference type="Pfam" id="PF04972">
    <property type="entry name" value="BON"/>
    <property type="match status" value="1"/>
</dbReference>
<evidence type="ECO:0000259" key="2">
    <source>
        <dbReference type="PROSITE" id="PS50914"/>
    </source>
</evidence>
<protein>
    <submittedName>
        <fullName evidence="3">BON domain-containing protein</fullName>
    </submittedName>
</protein>
<dbReference type="InterPro" id="IPR007055">
    <property type="entry name" value="BON_dom"/>
</dbReference>